<keyword evidence="2" id="KW-1185">Reference proteome</keyword>
<name>A0ABS3A0R1_9VIBR</name>
<organism evidence="1 2">
    <name type="scientific">Vibrio neptunius</name>
    <dbReference type="NCBI Taxonomy" id="170651"/>
    <lineage>
        <taxon>Bacteria</taxon>
        <taxon>Pseudomonadati</taxon>
        <taxon>Pseudomonadota</taxon>
        <taxon>Gammaproteobacteria</taxon>
        <taxon>Vibrionales</taxon>
        <taxon>Vibrionaceae</taxon>
        <taxon>Vibrio</taxon>
    </lineage>
</organism>
<dbReference type="InterPro" id="IPR012671">
    <property type="entry name" value="T3SS_PscE/YscE"/>
</dbReference>
<dbReference type="EMBL" id="JAFHLB010000002">
    <property type="protein sequence ID" value="MBN3576614.1"/>
    <property type="molecule type" value="Genomic_DNA"/>
</dbReference>
<evidence type="ECO:0000313" key="2">
    <source>
        <dbReference type="Proteomes" id="UP000779070"/>
    </source>
</evidence>
<sequence length="62" mass="7077">MARITQLESTLRREPNTKDDFIVQLKNARRELNKGNSPASESLYQAIDAAQDVISILAKRYQ</sequence>
<dbReference type="Pfam" id="PF08988">
    <property type="entry name" value="T3SS_needle_E"/>
    <property type="match status" value="1"/>
</dbReference>
<reference evidence="1 2" key="1">
    <citation type="submission" date="2021-02" db="EMBL/GenBank/DDBJ databases">
        <title>Draft Genome Sequences of 5 Vibrio neptunius Strains Isolated From of Bivalve Hatcheries.</title>
        <authorList>
            <person name="Galvis F."/>
            <person name="Barja J.L."/>
            <person name="Lemos M.L."/>
            <person name="Balado M."/>
        </authorList>
    </citation>
    <scope>NUCLEOTIDE SEQUENCE [LARGE SCALE GENOMIC DNA]</scope>
    <source>
        <strain evidence="1 2">PP-145.98</strain>
    </source>
</reference>
<evidence type="ECO:0008006" key="3">
    <source>
        <dbReference type="Google" id="ProtNLM"/>
    </source>
</evidence>
<comment type="caution">
    <text evidence="1">The sequence shown here is derived from an EMBL/GenBank/DDBJ whole genome shotgun (WGS) entry which is preliminary data.</text>
</comment>
<gene>
    <name evidence="1" type="ORF">JYA62_02880</name>
</gene>
<protein>
    <recommendedName>
        <fullName evidence="3">Type III secretion system protein, YseE family</fullName>
    </recommendedName>
</protein>
<proteinExistence type="predicted"/>
<dbReference type="RefSeq" id="WP_206368828.1">
    <property type="nucleotide sequence ID" value="NZ_CAWPTM010000101.1"/>
</dbReference>
<dbReference type="Proteomes" id="UP000779070">
    <property type="component" value="Unassembled WGS sequence"/>
</dbReference>
<accession>A0ABS3A0R1</accession>
<evidence type="ECO:0000313" key="1">
    <source>
        <dbReference type="EMBL" id="MBN3576614.1"/>
    </source>
</evidence>